<proteinExistence type="inferred from homology"/>
<organism evidence="5">
    <name type="scientific">Cacopsylla melanoneura</name>
    <dbReference type="NCBI Taxonomy" id="428564"/>
    <lineage>
        <taxon>Eukaryota</taxon>
        <taxon>Metazoa</taxon>
        <taxon>Ecdysozoa</taxon>
        <taxon>Arthropoda</taxon>
        <taxon>Hexapoda</taxon>
        <taxon>Insecta</taxon>
        <taxon>Pterygota</taxon>
        <taxon>Neoptera</taxon>
        <taxon>Paraneoptera</taxon>
        <taxon>Hemiptera</taxon>
        <taxon>Sternorrhyncha</taxon>
        <taxon>Psylloidea</taxon>
        <taxon>Psyllidae</taxon>
        <taxon>Psyllinae</taxon>
        <taxon>Cacopsylla</taxon>
    </lineage>
</organism>
<dbReference type="InterPro" id="IPR011024">
    <property type="entry name" value="G_crystallin-like"/>
</dbReference>
<accession>A0A8D8RFB3</accession>
<dbReference type="EMBL" id="HBUF01161191">
    <property type="protein sequence ID" value="CAG6650199.1"/>
    <property type="molecule type" value="Transcribed_RNA"/>
</dbReference>
<dbReference type="SUPFAM" id="SSF49695">
    <property type="entry name" value="gamma-Crystallin-like"/>
    <property type="match status" value="1"/>
</dbReference>
<feature type="chain" id="PRO_5035638699" description="Beta/gamma crystallin 'Greek key' domain-containing protein" evidence="3">
    <location>
        <begin position="26"/>
        <end position="110"/>
    </location>
</feature>
<reference evidence="5" key="1">
    <citation type="submission" date="2021-05" db="EMBL/GenBank/DDBJ databases">
        <authorList>
            <person name="Alioto T."/>
            <person name="Alioto T."/>
            <person name="Gomez Garrido J."/>
        </authorList>
    </citation>
    <scope>NUCLEOTIDE SEQUENCE</scope>
</reference>
<evidence type="ECO:0000256" key="3">
    <source>
        <dbReference type="SAM" id="SignalP"/>
    </source>
</evidence>
<evidence type="ECO:0000259" key="4">
    <source>
        <dbReference type="SMART" id="SM00247"/>
    </source>
</evidence>
<name>A0A8D8RFB3_9HEMI</name>
<evidence type="ECO:0000256" key="1">
    <source>
        <dbReference type="ARBA" id="ARBA00009646"/>
    </source>
</evidence>
<comment type="similarity">
    <text evidence="1">Belongs to the beta/gamma-crystallin family.</text>
</comment>
<dbReference type="InterPro" id="IPR001064">
    <property type="entry name" value="Beta/gamma_crystallin"/>
</dbReference>
<feature type="domain" description="Beta/gamma crystallin 'Greek key'" evidence="4">
    <location>
        <begin position="27"/>
        <end position="109"/>
    </location>
</feature>
<dbReference type="Pfam" id="PF00030">
    <property type="entry name" value="Crystall"/>
    <property type="match status" value="1"/>
</dbReference>
<evidence type="ECO:0000256" key="2">
    <source>
        <dbReference type="ARBA" id="ARBA00022737"/>
    </source>
</evidence>
<keyword evidence="2" id="KW-0677">Repeat</keyword>
<sequence length="110" mass="11621">MASSQLVVSAFLLVLASCLFTSAVAYKVWLFRDSEFRGGHIELSGSGCKGVPSDFNDRTSSVNTHGGCVILYQNSGCTGQSVRVFPGSGAHNNLKKLGFNDRTSSVGNCP</sequence>
<evidence type="ECO:0000313" key="5">
    <source>
        <dbReference type="EMBL" id="CAG6650199.1"/>
    </source>
</evidence>
<protein>
    <recommendedName>
        <fullName evidence="4">Beta/gamma crystallin 'Greek key' domain-containing protein</fullName>
    </recommendedName>
</protein>
<feature type="signal peptide" evidence="3">
    <location>
        <begin position="1"/>
        <end position="25"/>
    </location>
</feature>
<keyword evidence="3" id="KW-0732">Signal</keyword>
<dbReference type="EMBL" id="HBUF01161188">
    <property type="protein sequence ID" value="CAG6650181.1"/>
    <property type="molecule type" value="Transcribed_RNA"/>
</dbReference>
<dbReference type="AlphaFoldDB" id="A0A8D8RFB3"/>
<dbReference type="SMART" id="SM00247">
    <property type="entry name" value="XTALbg"/>
    <property type="match status" value="1"/>
</dbReference>
<dbReference type="Gene3D" id="2.60.20.10">
    <property type="entry name" value="Crystallins"/>
    <property type="match status" value="1"/>
</dbReference>